<feature type="binding site" evidence="6">
    <location>
        <position position="46"/>
    </location>
    <ligand>
        <name>Fe cation</name>
        <dbReference type="ChEBI" id="CHEBI:24875"/>
        <label>1</label>
    </ligand>
</feature>
<feature type="binding site" evidence="6">
    <location>
        <position position="184"/>
    </location>
    <ligand>
        <name>Fe cation</name>
        <dbReference type="ChEBI" id="CHEBI:24875"/>
        <label>1</label>
    </ligand>
</feature>
<evidence type="ECO:0008006" key="9">
    <source>
        <dbReference type="Google" id="ProtNLM"/>
    </source>
</evidence>
<feature type="binding site" evidence="6">
    <location>
        <position position="14"/>
    </location>
    <ligand>
        <name>Fe cation</name>
        <dbReference type="ChEBI" id="CHEBI:24875"/>
        <label>1</label>
    </ligand>
</feature>
<comment type="caution">
    <text evidence="7">The sequence shown here is derived from an EMBL/GenBank/DDBJ whole genome shotgun (WGS) entry which is preliminary data.</text>
</comment>
<dbReference type="GO" id="GO:0046872">
    <property type="term" value="F:metal ion binding"/>
    <property type="evidence" value="ECO:0007669"/>
    <property type="project" value="UniProtKB-KW"/>
</dbReference>
<protein>
    <recommendedName>
        <fullName evidence="9">TIGR00282 family metallophosphoesterase</fullName>
    </recommendedName>
</protein>
<evidence type="ECO:0000256" key="2">
    <source>
        <dbReference type="ARBA" id="ARBA00022801"/>
    </source>
</evidence>
<dbReference type="InterPro" id="IPR005235">
    <property type="entry name" value="YmdB-like"/>
</dbReference>
<dbReference type="GO" id="GO:0004113">
    <property type="term" value="F:2',3'-cyclic-nucleotide 3'-phosphodiesterase activity"/>
    <property type="evidence" value="ECO:0007669"/>
    <property type="project" value="TreeGrafter"/>
</dbReference>
<dbReference type="EMBL" id="BCNO01000001">
    <property type="protein sequence ID" value="GAQ94871.1"/>
    <property type="molecule type" value="Genomic_DNA"/>
</dbReference>
<dbReference type="InterPro" id="IPR029052">
    <property type="entry name" value="Metallo-depent_PP-like"/>
</dbReference>
<keyword evidence="3" id="KW-0408">Iron</keyword>
<feature type="binding site" evidence="6">
    <location>
        <position position="45"/>
    </location>
    <ligand>
        <name>Fe cation</name>
        <dbReference type="ChEBI" id="CHEBI:24875"/>
        <label>2</label>
    </ligand>
</feature>
<proteinExistence type="inferred from homology"/>
<organism evidence="7 8">
    <name type="scientific">Thermodesulfovibrio aggregans</name>
    <dbReference type="NCBI Taxonomy" id="86166"/>
    <lineage>
        <taxon>Bacteria</taxon>
        <taxon>Pseudomonadati</taxon>
        <taxon>Nitrospirota</taxon>
        <taxon>Thermodesulfovibrionia</taxon>
        <taxon>Thermodesulfovibrionales</taxon>
        <taxon>Thermodesulfovibrionaceae</taxon>
        <taxon>Thermodesulfovibrio</taxon>
    </lineage>
</organism>
<dbReference type="SUPFAM" id="SSF56300">
    <property type="entry name" value="Metallo-dependent phosphatases"/>
    <property type="match status" value="1"/>
</dbReference>
<dbReference type="STRING" id="86166.TAGGR_11064"/>
<evidence type="ECO:0000256" key="4">
    <source>
        <dbReference type="ARBA" id="ARBA00061401"/>
    </source>
</evidence>
<dbReference type="NCBIfam" id="TIGR00282">
    <property type="entry name" value="TIGR00282 family metallophosphoesterase"/>
    <property type="match status" value="1"/>
</dbReference>
<evidence type="ECO:0000256" key="6">
    <source>
        <dbReference type="PIRSR" id="PIRSR004789-51"/>
    </source>
</evidence>
<dbReference type="Proteomes" id="UP000054976">
    <property type="component" value="Unassembled WGS sequence"/>
</dbReference>
<gene>
    <name evidence="7" type="ORF">TAGGR_11064</name>
</gene>
<evidence type="ECO:0000256" key="1">
    <source>
        <dbReference type="ARBA" id="ARBA00022723"/>
    </source>
</evidence>
<dbReference type="CDD" id="cd07382">
    <property type="entry name" value="MPP_DR1281"/>
    <property type="match status" value="1"/>
</dbReference>
<evidence type="ECO:0000313" key="8">
    <source>
        <dbReference type="Proteomes" id="UP000054976"/>
    </source>
</evidence>
<evidence type="ECO:0000256" key="3">
    <source>
        <dbReference type="ARBA" id="ARBA00023004"/>
    </source>
</evidence>
<feature type="binding site" evidence="6">
    <location>
        <position position="73"/>
    </location>
    <ligand>
        <name>Fe cation</name>
        <dbReference type="ChEBI" id="CHEBI:24875"/>
        <label>2</label>
    </ligand>
</feature>
<dbReference type="AlphaFoldDB" id="A0A0U9HP81"/>
<feature type="binding site" evidence="6">
    <location>
        <position position="182"/>
    </location>
    <ligand>
        <name>Fe cation</name>
        <dbReference type="ChEBI" id="CHEBI:24875"/>
        <label>2</label>
    </ligand>
</feature>
<feature type="active site" description="Proton donor" evidence="5">
    <location>
        <position position="74"/>
    </location>
</feature>
<feature type="binding site" evidence="6">
    <location>
        <position position="157"/>
    </location>
    <ligand>
        <name>Fe cation</name>
        <dbReference type="ChEBI" id="CHEBI:24875"/>
        <label>2</label>
    </ligand>
</feature>
<dbReference type="PANTHER" id="PTHR36303">
    <property type="entry name" value="2',3'-CYCLIC-NUCLEOTIDE 2'-PHOSPHODIESTERASE"/>
    <property type="match status" value="1"/>
</dbReference>
<evidence type="ECO:0000313" key="7">
    <source>
        <dbReference type="EMBL" id="GAQ94871.1"/>
    </source>
</evidence>
<keyword evidence="2" id="KW-0378">Hydrolase</keyword>
<dbReference type="OrthoDB" id="9801109at2"/>
<comment type="similarity">
    <text evidence="4">Belongs to the YmdB-like family.</text>
</comment>
<evidence type="ECO:0000256" key="5">
    <source>
        <dbReference type="PIRSR" id="PIRSR004789-50"/>
    </source>
</evidence>
<dbReference type="RefSeq" id="WP_059176284.1">
    <property type="nucleotide sequence ID" value="NZ_BCNO01000001.1"/>
</dbReference>
<dbReference type="FunFam" id="3.60.21.10:FF:000016">
    <property type="entry name" value="Putative metallophosphoesterase"/>
    <property type="match status" value="1"/>
</dbReference>
<dbReference type="Pfam" id="PF13277">
    <property type="entry name" value="YmdB"/>
    <property type="match status" value="1"/>
</dbReference>
<dbReference type="PANTHER" id="PTHR36303:SF1">
    <property type="entry name" value="2',3'-CYCLIC-NUCLEOTIDE 2'-PHOSPHODIESTERASE"/>
    <property type="match status" value="1"/>
</dbReference>
<keyword evidence="8" id="KW-1185">Reference proteome</keyword>
<name>A0A0U9HP81_9BACT</name>
<keyword evidence="1 6" id="KW-0479">Metal-binding</keyword>
<dbReference type="PIRSF" id="PIRSF004789">
    <property type="entry name" value="DR1281"/>
    <property type="match status" value="1"/>
</dbReference>
<dbReference type="Gene3D" id="3.60.21.10">
    <property type="match status" value="1"/>
</dbReference>
<accession>A0A0U9HP81</accession>
<sequence>MQNNETLNILFIGDIVGKPGRQIVKSLLPKVIDQYKIEFVIANAENSAGGFGITEKVAQELFSYGIDLITTGNHVWDKKEAIPYIAKESRILRPLNYPQGVPGFGSIVTKTRKNNLIAVINVSGRVFMNLLDCPFKSTEEEIKRIREQTKVILIDFHAEATSEKMAFGYYFDGQVSAVLGTHTHVQTADERILPKGTAYITDVGMTGPEDSIIGFKKDEILEKFLTQMPKKFDVPSAASIFSAVVVQIDKATATSKNIIRLMLRQ</sequence>
<feature type="binding site" evidence="6">
    <location>
        <position position="45"/>
    </location>
    <ligand>
        <name>Fe cation</name>
        <dbReference type="ChEBI" id="CHEBI:24875"/>
        <label>1</label>
    </ligand>
</feature>
<reference evidence="8" key="1">
    <citation type="submission" date="2016-01" db="EMBL/GenBank/DDBJ databases">
        <title>Draft genome sequence of Thermodesulfovibrio aggregans strain TGE-P1.</title>
        <authorList>
            <person name="Sekiguchi Y."/>
            <person name="Ohashi A."/>
            <person name="Matsuura N."/>
            <person name="Tourlousse M.D."/>
        </authorList>
    </citation>
    <scope>NUCLEOTIDE SEQUENCE [LARGE SCALE GENOMIC DNA]</scope>
    <source>
        <strain evidence="8">TGE-P1</strain>
    </source>
</reference>